<sequence length="351" mass="38036">MDWLQVLRNTSVLVGTGTESVSDHRGALWSLHWLWGQGDRERGRTGGGPSSVPYSYQVSHLFVGLTLPLSLSLLFLLGIFNILILCNLRSSRAGLRPPGGRVSGPTARALVSMGVADTALCMTAAPTVLLSDLGVPFPFYPCLLLSCTVLGWAMVSSFHHVLMAYYRWKLITQPHSSRGRQAWSSSLFPLSLCWVAGVAISCLPYLGYNNYPNLQAASYSAAANHSPGCAGSPSSCRVPCIYQNVLSLTYLTYVVFLCGVTLPLGVTCLLYCLAFRAIRAHCRGRALLSPPASSAPRAPSHNSLFYLRQRRVARLTALLFGLAASNPLIYLVRGEGKLGKVLRQALSPNQH</sequence>
<evidence type="ECO:0000256" key="4">
    <source>
        <dbReference type="ARBA" id="ARBA00022989"/>
    </source>
</evidence>
<keyword evidence="13" id="KW-1185">Reference proteome</keyword>
<evidence type="ECO:0000256" key="2">
    <source>
        <dbReference type="ARBA" id="ARBA00022475"/>
    </source>
</evidence>
<comment type="caution">
    <text evidence="12">The sequence shown here is derived from an EMBL/GenBank/DDBJ whole genome shotgun (WGS) entry which is preliminary data.</text>
</comment>
<dbReference type="Pfam" id="PF00001">
    <property type="entry name" value="7tm_1"/>
    <property type="match status" value="1"/>
</dbReference>
<dbReference type="PANTHER" id="PTHR24246:SF18">
    <property type="entry name" value="ADENOSINE RECEPTOR A2B"/>
    <property type="match status" value="1"/>
</dbReference>
<comment type="subcellular location">
    <subcellularLocation>
        <location evidence="1">Cell membrane</location>
        <topology evidence="1">Multi-pass membrane protein</topology>
    </subcellularLocation>
</comment>
<evidence type="ECO:0000256" key="1">
    <source>
        <dbReference type="ARBA" id="ARBA00004651"/>
    </source>
</evidence>
<evidence type="ECO:0000256" key="8">
    <source>
        <dbReference type="ARBA" id="ARBA00023180"/>
    </source>
</evidence>
<evidence type="ECO:0000313" key="13">
    <source>
        <dbReference type="Proteomes" id="UP000736164"/>
    </source>
</evidence>
<reference evidence="12" key="1">
    <citation type="journal article" date="2021" name="Cell">
        <title>Tracing the genetic footprints of vertebrate landing in non-teleost ray-finned fishes.</title>
        <authorList>
            <person name="Bi X."/>
            <person name="Wang K."/>
            <person name="Yang L."/>
            <person name="Pan H."/>
            <person name="Jiang H."/>
            <person name="Wei Q."/>
            <person name="Fang M."/>
            <person name="Yu H."/>
            <person name="Zhu C."/>
            <person name="Cai Y."/>
            <person name="He Y."/>
            <person name="Gan X."/>
            <person name="Zeng H."/>
            <person name="Yu D."/>
            <person name="Zhu Y."/>
            <person name="Jiang H."/>
            <person name="Qiu Q."/>
            <person name="Yang H."/>
            <person name="Zhang Y.E."/>
            <person name="Wang W."/>
            <person name="Zhu M."/>
            <person name="He S."/>
            <person name="Zhang G."/>
        </authorList>
    </citation>
    <scope>NUCLEOTIDE SEQUENCE</scope>
    <source>
        <strain evidence="12">Allg_001</strain>
    </source>
</reference>
<protein>
    <submittedName>
        <fullName evidence="12">AA2BR protein</fullName>
    </submittedName>
</protein>
<feature type="transmembrane region" description="Helical" evidence="10">
    <location>
        <begin position="250"/>
        <end position="275"/>
    </location>
</feature>
<evidence type="ECO:0000313" key="12">
    <source>
        <dbReference type="EMBL" id="MBN3314142.1"/>
    </source>
</evidence>
<feature type="domain" description="G-protein coupled receptors family 1 profile" evidence="11">
    <location>
        <begin position="80"/>
        <end position="320"/>
    </location>
</feature>
<dbReference type="SUPFAM" id="SSF81321">
    <property type="entry name" value="Family A G protein-coupled receptor-like"/>
    <property type="match status" value="1"/>
</dbReference>
<keyword evidence="8" id="KW-0325">Glycoprotein</keyword>
<keyword evidence="3 10" id="KW-0812">Transmembrane</keyword>
<proteinExistence type="predicted"/>
<dbReference type="EMBL" id="JAAWVO010014349">
    <property type="protein sequence ID" value="MBN3314142.1"/>
    <property type="molecule type" value="Genomic_DNA"/>
</dbReference>
<dbReference type="GO" id="GO:0007189">
    <property type="term" value="P:adenylate cyclase-activating G protein-coupled receptor signaling pathway"/>
    <property type="evidence" value="ECO:0007669"/>
    <property type="project" value="TreeGrafter"/>
</dbReference>
<dbReference type="GO" id="GO:0004930">
    <property type="term" value="F:G protein-coupled receptor activity"/>
    <property type="evidence" value="ECO:0007669"/>
    <property type="project" value="UniProtKB-KW"/>
</dbReference>
<dbReference type="PANTHER" id="PTHR24246">
    <property type="entry name" value="OLFACTORY RECEPTOR AND ADENOSINE RECEPTOR"/>
    <property type="match status" value="1"/>
</dbReference>
<accession>A0A8J7NIR4</accession>
<evidence type="ECO:0000256" key="6">
    <source>
        <dbReference type="ARBA" id="ARBA00023136"/>
    </source>
</evidence>
<feature type="transmembrane region" description="Helical" evidence="10">
    <location>
        <begin position="61"/>
        <end position="88"/>
    </location>
</feature>
<keyword evidence="9" id="KW-0807">Transducer</keyword>
<feature type="transmembrane region" description="Helical" evidence="10">
    <location>
        <begin position="109"/>
        <end position="131"/>
    </location>
</feature>
<keyword evidence="7" id="KW-0675">Receptor</keyword>
<evidence type="ECO:0000256" key="9">
    <source>
        <dbReference type="ARBA" id="ARBA00023224"/>
    </source>
</evidence>
<dbReference type="GO" id="GO:0042311">
    <property type="term" value="P:vasodilation"/>
    <property type="evidence" value="ECO:0007669"/>
    <property type="project" value="TreeGrafter"/>
</dbReference>
<keyword evidence="2" id="KW-1003">Cell membrane</keyword>
<feature type="non-terminal residue" evidence="12">
    <location>
        <position position="351"/>
    </location>
</feature>
<dbReference type="InterPro" id="IPR017452">
    <property type="entry name" value="GPCR_Rhodpsn_7TM"/>
</dbReference>
<gene>
    <name evidence="12" type="primary">Adora2b_1</name>
    <name evidence="12" type="ORF">GTO95_0002541</name>
</gene>
<keyword evidence="6 10" id="KW-0472">Membrane</keyword>
<evidence type="ECO:0000259" key="11">
    <source>
        <dbReference type="PROSITE" id="PS50262"/>
    </source>
</evidence>
<dbReference type="GO" id="GO:0005886">
    <property type="term" value="C:plasma membrane"/>
    <property type="evidence" value="ECO:0007669"/>
    <property type="project" value="UniProtKB-SubCell"/>
</dbReference>
<feature type="non-terminal residue" evidence="12">
    <location>
        <position position="1"/>
    </location>
</feature>
<evidence type="ECO:0000256" key="10">
    <source>
        <dbReference type="SAM" id="Phobius"/>
    </source>
</evidence>
<dbReference type="InterPro" id="IPR000276">
    <property type="entry name" value="GPCR_Rhodpsn"/>
</dbReference>
<feature type="transmembrane region" description="Helical" evidence="10">
    <location>
        <begin position="143"/>
        <end position="166"/>
    </location>
</feature>
<keyword evidence="4 10" id="KW-1133">Transmembrane helix</keyword>
<evidence type="ECO:0000256" key="5">
    <source>
        <dbReference type="ARBA" id="ARBA00023040"/>
    </source>
</evidence>
<keyword evidence="5" id="KW-0297">G-protein coupled receptor</keyword>
<dbReference type="PROSITE" id="PS50262">
    <property type="entry name" value="G_PROTEIN_RECEP_F1_2"/>
    <property type="match status" value="1"/>
</dbReference>
<evidence type="ECO:0000256" key="3">
    <source>
        <dbReference type="ARBA" id="ARBA00022692"/>
    </source>
</evidence>
<dbReference type="AlphaFoldDB" id="A0A8J7NIR4"/>
<evidence type="ECO:0000256" key="7">
    <source>
        <dbReference type="ARBA" id="ARBA00023170"/>
    </source>
</evidence>
<dbReference type="Gene3D" id="1.20.1070.10">
    <property type="entry name" value="Rhodopsin 7-helix transmembrane proteins"/>
    <property type="match status" value="1"/>
</dbReference>
<dbReference type="Proteomes" id="UP000736164">
    <property type="component" value="Unassembled WGS sequence"/>
</dbReference>
<organism evidence="12 13">
    <name type="scientific">Atractosteus spatula</name>
    <name type="common">Alligator gar</name>
    <name type="synonym">Lepisosteus spatula</name>
    <dbReference type="NCBI Taxonomy" id="7917"/>
    <lineage>
        <taxon>Eukaryota</taxon>
        <taxon>Metazoa</taxon>
        <taxon>Chordata</taxon>
        <taxon>Craniata</taxon>
        <taxon>Vertebrata</taxon>
        <taxon>Euteleostomi</taxon>
        <taxon>Actinopterygii</taxon>
        <taxon>Neopterygii</taxon>
        <taxon>Holostei</taxon>
        <taxon>Semionotiformes</taxon>
        <taxon>Lepisosteidae</taxon>
        <taxon>Atractosteus</taxon>
    </lineage>
</organism>
<name>A0A8J7NIR4_ATRSP</name>
<feature type="transmembrane region" description="Helical" evidence="10">
    <location>
        <begin position="187"/>
        <end position="208"/>
    </location>
</feature>
<feature type="transmembrane region" description="Helical" evidence="10">
    <location>
        <begin position="312"/>
        <end position="332"/>
    </location>
</feature>